<keyword evidence="4" id="KW-1185">Reference proteome</keyword>
<organism evidence="3 4">
    <name type="scientific">Thioclava kandeliae</name>
    <dbReference type="NCBI Taxonomy" id="3070818"/>
    <lineage>
        <taxon>Bacteria</taxon>
        <taxon>Pseudomonadati</taxon>
        <taxon>Pseudomonadota</taxon>
        <taxon>Alphaproteobacteria</taxon>
        <taxon>Rhodobacterales</taxon>
        <taxon>Paracoccaceae</taxon>
        <taxon>Thioclava</taxon>
    </lineage>
</organism>
<dbReference type="Pfam" id="PF09608">
    <property type="entry name" value="Alph_Pro_TM"/>
    <property type="match status" value="1"/>
</dbReference>
<dbReference type="EMBL" id="JAYWLC010000010">
    <property type="protein sequence ID" value="MER5172692.1"/>
    <property type="molecule type" value="Genomic_DNA"/>
</dbReference>
<reference evidence="3 4" key="1">
    <citation type="submission" date="2024-01" db="EMBL/GenBank/DDBJ databases">
        <authorList>
            <person name="Deng Y."/>
            <person name="Su J."/>
        </authorList>
    </citation>
    <scope>NUCLEOTIDE SEQUENCE [LARGE SCALE GENOMIC DNA]</scope>
    <source>
        <strain evidence="3 4">CPCC 100088</strain>
    </source>
</reference>
<feature type="signal peptide" evidence="2">
    <location>
        <begin position="1"/>
        <end position="17"/>
    </location>
</feature>
<gene>
    <name evidence="3" type="ORF">VSX56_13000</name>
</gene>
<keyword evidence="1" id="KW-0472">Membrane</keyword>
<evidence type="ECO:0000313" key="4">
    <source>
        <dbReference type="Proteomes" id="UP001438953"/>
    </source>
</evidence>
<proteinExistence type="predicted"/>
<feature type="transmembrane region" description="Helical" evidence="1">
    <location>
        <begin position="226"/>
        <end position="246"/>
    </location>
</feature>
<evidence type="ECO:0000313" key="3">
    <source>
        <dbReference type="EMBL" id="MER5172692.1"/>
    </source>
</evidence>
<reference evidence="3 4" key="2">
    <citation type="submission" date="2024-06" db="EMBL/GenBank/DDBJ databases">
        <title>Thioclava kandeliae sp. nov. from a rhizosphere soil sample of Kandelia candel in a mangrove.</title>
        <authorList>
            <person name="Mu T."/>
        </authorList>
    </citation>
    <scope>NUCLEOTIDE SEQUENCE [LARGE SCALE GENOMIC DNA]</scope>
    <source>
        <strain evidence="3 4">CPCC 100088</strain>
    </source>
</reference>
<feature type="chain" id="PRO_5045178155" evidence="2">
    <location>
        <begin position="18"/>
        <end position="251"/>
    </location>
</feature>
<comment type="caution">
    <text evidence="3">The sequence shown here is derived from an EMBL/GenBank/DDBJ whole genome shotgun (WGS) entry which is preliminary data.</text>
</comment>
<accession>A0ABV1SIG7</accession>
<name>A0ABV1SIG7_9RHOB</name>
<keyword evidence="1" id="KW-0812">Transmembrane</keyword>
<dbReference type="InterPro" id="IPR019088">
    <property type="entry name" value="CHP02186-rel_TM"/>
</dbReference>
<evidence type="ECO:0000256" key="2">
    <source>
        <dbReference type="SAM" id="SignalP"/>
    </source>
</evidence>
<sequence>MLRLALLLIVIALPARAAETVVAGLSRESIGITTSFDGSEILIFGAVKRAAPEPSGPLDVIVTLEGPQGPVTVRRKSRQMGIWINTGSVEIPSAPTYYAVATTRPEHEFLAPEVDEIYRITVPQALRNYTDAIERANAAPYAEALQRIRLRQSLYKDNPGDVKLLDDTLFRADFKLPANLIEGDYKVRIFLVRKYRVIDEYTAPVSVRKVGLERWLYALSQNYPPLYGIMSLALAVFAGWAANAAFRRFFS</sequence>
<evidence type="ECO:0000256" key="1">
    <source>
        <dbReference type="SAM" id="Phobius"/>
    </source>
</evidence>
<keyword evidence="2" id="KW-0732">Signal</keyword>
<protein>
    <submittedName>
        <fullName evidence="3">TIGR02186 family protein</fullName>
    </submittedName>
</protein>
<dbReference type="Proteomes" id="UP001438953">
    <property type="component" value="Unassembled WGS sequence"/>
</dbReference>
<keyword evidence="1" id="KW-1133">Transmembrane helix</keyword>
<dbReference type="RefSeq" id="WP_339111915.1">
    <property type="nucleotide sequence ID" value="NZ_JAYWLC010000010.1"/>
</dbReference>